<dbReference type="Gene3D" id="2.60.320.10">
    <property type="entry name" value="N-utilization substance G protein NusG, insert domain"/>
    <property type="match status" value="1"/>
</dbReference>
<dbReference type="EMBL" id="CACRTV010000029">
    <property type="protein sequence ID" value="VYT86292.1"/>
    <property type="molecule type" value="Genomic_DNA"/>
</dbReference>
<proteinExistence type="predicted"/>
<dbReference type="Pfam" id="PF07009">
    <property type="entry name" value="NusG_II"/>
    <property type="match status" value="1"/>
</dbReference>
<gene>
    <name evidence="1" type="ORF">CPLFYP93_00790</name>
</gene>
<name>A0A6N3ADI1_9CLOT</name>
<evidence type="ECO:0000313" key="1">
    <source>
        <dbReference type="EMBL" id="VYT86292.1"/>
    </source>
</evidence>
<accession>A0A6N3ADI1</accession>
<protein>
    <submittedName>
        <fullName evidence="1">Uncharacterized protein</fullName>
    </submittedName>
</protein>
<dbReference type="InterPro" id="IPR038690">
    <property type="entry name" value="NusG_2_sf"/>
</dbReference>
<reference evidence="1" key="1">
    <citation type="submission" date="2019-11" db="EMBL/GenBank/DDBJ databases">
        <authorList>
            <person name="Feng L."/>
        </authorList>
    </citation>
    <scope>NUCLEOTIDE SEQUENCE</scope>
    <source>
        <strain evidence="1">CParaputrificumLFYP93</strain>
    </source>
</reference>
<organism evidence="1">
    <name type="scientific">Clostridium paraputrificum</name>
    <dbReference type="NCBI Taxonomy" id="29363"/>
    <lineage>
        <taxon>Bacteria</taxon>
        <taxon>Bacillati</taxon>
        <taxon>Bacillota</taxon>
        <taxon>Clostridia</taxon>
        <taxon>Eubacteriales</taxon>
        <taxon>Clostridiaceae</taxon>
        <taxon>Clostridium</taxon>
    </lineage>
</organism>
<dbReference type="AlphaFoldDB" id="A0A6N3ADI1"/>
<sequence>MFKDKKIFKKWDIIIIILLLVGSFTPEIILGAKIKKNYNITYAEITIGGKLYKKVALTGHKGEETIEVNTKWGNNTVLVKDDQIAIIDADCSDEVCLEQGYISKPGQSIVCLPHRVMVQVIGENDDDIILSY</sequence>
<dbReference type="CDD" id="cd09911">
    <property type="entry name" value="Lin0431_like"/>
    <property type="match status" value="1"/>
</dbReference>
<dbReference type="RefSeq" id="WP_291671447.1">
    <property type="nucleotide sequence ID" value="NZ_CACRTV010000029.1"/>
</dbReference>